<protein>
    <submittedName>
        <fullName evidence="3">C-type lectin domain-containing protein</fullName>
    </submittedName>
</protein>
<dbReference type="SUPFAM" id="SSF56436">
    <property type="entry name" value="C-type lectin-like"/>
    <property type="match status" value="1"/>
</dbReference>
<reference evidence="2" key="1">
    <citation type="journal article" date="2013" name="Genetics">
        <title>The draft genome and transcriptome of Panagrellus redivivus are shaped by the harsh demands of a free-living lifestyle.</title>
        <authorList>
            <person name="Srinivasan J."/>
            <person name="Dillman A.R."/>
            <person name="Macchietto M.G."/>
            <person name="Heikkinen L."/>
            <person name="Lakso M."/>
            <person name="Fracchia K.M."/>
            <person name="Antoshechkin I."/>
            <person name="Mortazavi A."/>
            <person name="Wong G."/>
            <person name="Sternberg P.W."/>
        </authorList>
    </citation>
    <scope>NUCLEOTIDE SEQUENCE [LARGE SCALE GENOMIC DNA]</scope>
    <source>
        <strain evidence="2">MT8872</strain>
    </source>
</reference>
<reference evidence="3" key="2">
    <citation type="submission" date="2020-10" db="UniProtKB">
        <authorList>
            <consortium name="WormBaseParasite"/>
        </authorList>
    </citation>
    <scope>IDENTIFICATION</scope>
</reference>
<sequence>MTSVRITALLILVIVGLASSDYVPSKYPGLTLAQARCPEEPWDPYWWFIAEHDKIPLCFGRYPLPSKLNSAEDLATACRKKHKDAEPVEAIADKYYAWFRDFEIFGLIGKNGSLYYMNEYGNTRVTLPIEASNYYVVCVTQAYPRVLSSYNLPIEPTPNLSLYTCEGNGWEMLAPCGGTPFCYKLAALYASSPYTESKEFNLCGVILPNSFPVSLHCEAEANYALWQTKYPIHFGYQLPRLSLWNKFDSWHNVDGTPADYAPWTDPEPNNYEGHHESFGISDDHVFRDISLYEWYKNFVYTLCKKPGVY</sequence>
<accession>A0A7E4VRE6</accession>
<name>A0A7E4VRE6_PANRE</name>
<keyword evidence="1" id="KW-0732">Signal</keyword>
<evidence type="ECO:0000256" key="1">
    <source>
        <dbReference type="SAM" id="SignalP"/>
    </source>
</evidence>
<dbReference type="Proteomes" id="UP000492821">
    <property type="component" value="Unassembled WGS sequence"/>
</dbReference>
<feature type="signal peptide" evidence="1">
    <location>
        <begin position="1"/>
        <end position="20"/>
    </location>
</feature>
<organism evidence="2 3">
    <name type="scientific">Panagrellus redivivus</name>
    <name type="common">Microworm</name>
    <dbReference type="NCBI Taxonomy" id="6233"/>
    <lineage>
        <taxon>Eukaryota</taxon>
        <taxon>Metazoa</taxon>
        <taxon>Ecdysozoa</taxon>
        <taxon>Nematoda</taxon>
        <taxon>Chromadorea</taxon>
        <taxon>Rhabditida</taxon>
        <taxon>Tylenchina</taxon>
        <taxon>Panagrolaimomorpha</taxon>
        <taxon>Panagrolaimoidea</taxon>
        <taxon>Panagrolaimidae</taxon>
        <taxon>Panagrellus</taxon>
    </lineage>
</organism>
<proteinExistence type="predicted"/>
<dbReference type="AlphaFoldDB" id="A0A7E4VRE6"/>
<evidence type="ECO:0000313" key="2">
    <source>
        <dbReference type="Proteomes" id="UP000492821"/>
    </source>
</evidence>
<dbReference type="WBParaSite" id="Pan_g2457.t1">
    <property type="protein sequence ID" value="Pan_g2457.t1"/>
    <property type="gene ID" value="Pan_g2457"/>
</dbReference>
<evidence type="ECO:0000313" key="3">
    <source>
        <dbReference type="WBParaSite" id="Pan_g2457.t1"/>
    </source>
</evidence>
<keyword evidence="2" id="KW-1185">Reference proteome</keyword>
<feature type="chain" id="PRO_5028866152" evidence="1">
    <location>
        <begin position="21"/>
        <end position="309"/>
    </location>
</feature>
<dbReference type="InterPro" id="IPR016187">
    <property type="entry name" value="CTDL_fold"/>
</dbReference>